<organism evidence="1 2">
    <name type="scientific">Phytophthora fragariaefolia</name>
    <dbReference type="NCBI Taxonomy" id="1490495"/>
    <lineage>
        <taxon>Eukaryota</taxon>
        <taxon>Sar</taxon>
        <taxon>Stramenopiles</taxon>
        <taxon>Oomycota</taxon>
        <taxon>Peronosporomycetes</taxon>
        <taxon>Peronosporales</taxon>
        <taxon>Peronosporaceae</taxon>
        <taxon>Phytophthora</taxon>
    </lineage>
</organism>
<accession>A0A9W7D161</accession>
<evidence type="ECO:0000313" key="1">
    <source>
        <dbReference type="EMBL" id="GMF48935.1"/>
    </source>
</evidence>
<comment type="caution">
    <text evidence="1">The sequence shown here is derived from an EMBL/GenBank/DDBJ whole genome shotgun (WGS) entry which is preliminary data.</text>
</comment>
<dbReference type="Gene3D" id="3.30.420.10">
    <property type="entry name" value="Ribonuclease H-like superfamily/Ribonuclease H"/>
    <property type="match status" value="1"/>
</dbReference>
<dbReference type="EMBL" id="BSXT01002430">
    <property type="protein sequence ID" value="GMF48935.1"/>
    <property type="molecule type" value="Genomic_DNA"/>
</dbReference>
<dbReference type="PANTHER" id="PTHR47169:SF2">
    <property type="entry name" value="OS01G0541250 PROTEIN"/>
    <property type="match status" value="1"/>
</dbReference>
<dbReference type="OrthoDB" id="118646at2759"/>
<name>A0A9W7D161_9STRA</name>
<dbReference type="GO" id="GO:0003676">
    <property type="term" value="F:nucleic acid binding"/>
    <property type="evidence" value="ECO:0007669"/>
    <property type="project" value="InterPro"/>
</dbReference>
<gene>
    <name evidence="1" type="ORF">Pfra01_001913100</name>
</gene>
<dbReference type="Proteomes" id="UP001165121">
    <property type="component" value="Unassembled WGS sequence"/>
</dbReference>
<dbReference type="PANTHER" id="PTHR47169">
    <property type="entry name" value="OS01G0541250 PROTEIN"/>
    <property type="match status" value="1"/>
</dbReference>
<proteinExistence type="predicted"/>
<evidence type="ECO:0000313" key="2">
    <source>
        <dbReference type="Proteomes" id="UP001165121"/>
    </source>
</evidence>
<dbReference type="InterPro" id="IPR036397">
    <property type="entry name" value="RNaseH_sf"/>
</dbReference>
<protein>
    <submittedName>
        <fullName evidence="1">Unnamed protein product</fullName>
    </submittedName>
</protein>
<keyword evidence="2" id="KW-1185">Reference proteome</keyword>
<sequence length="229" mass="25643">MRSTGRRRADRSTELEHLRVVDPQRRSTIGAAAQACFLPPTTLFRQLRFGKLRVETSVAKPMLSDDNKESRIAFSVGYPKPVHRRKGKRHIPKVMVLAAVARPRHEPVTGKFFDGNLGVWAFLTHEPAKRSSRNRPAGTMVPYPLAVNKGTYRNMLVEHVPPSIRAKIPRAAEGRHITVQQDNASPHIQPDDVAWRQAVNASGCEVHLRFQPPNSPDMNVLDLAVFSAL</sequence>
<reference evidence="1" key="1">
    <citation type="submission" date="2023-04" db="EMBL/GenBank/DDBJ databases">
        <title>Phytophthora fragariaefolia NBRC 109709.</title>
        <authorList>
            <person name="Ichikawa N."/>
            <person name="Sato H."/>
            <person name="Tonouchi N."/>
        </authorList>
    </citation>
    <scope>NUCLEOTIDE SEQUENCE</scope>
    <source>
        <strain evidence="1">NBRC 109709</strain>
    </source>
</reference>
<dbReference type="AlphaFoldDB" id="A0A9W7D161"/>